<reference evidence="2 3" key="1">
    <citation type="submission" date="2023-06" db="EMBL/GenBank/DDBJ databases">
        <title>Influencing factors and mechanism of Cr(VI) reduction by facultative anaerobic Exiguobacterium sp. PY14.</title>
        <authorList>
            <person name="Zou L."/>
        </authorList>
    </citation>
    <scope>NUCLEOTIDE SEQUENCE [LARGE SCALE GENOMIC DNA]</scope>
    <source>
        <strain evidence="2 3">PY14</strain>
    </source>
</reference>
<evidence type="ECO:0000313" key="3">
    <source>
        <dbReference type="Proteomes" id="UP001230807"/>
    </source>
</evidence>
<keyword evidence="3" id="KW-1185">Reference proteome</keyword>
<organism evidence="2 3">
    <name type="scientific">Exiguobacterium mexicanum</name>
    <dbReference type="NCBI Taxonomy" id="340146"/>
    <lineage>
        <taxon>Bacteria</taxon>
        <taxon>Bacillati</taxon>
        <taxon>Bacillota</taxon>
        <taxon>Bacilli</taxon>
        <taxon>Bacillales</taxon>
        <taxon>Bacillales Family XII. Incertae Sedis</taxon>
        <taxon>Exiguobacterium</taxon>
    </lineage>
</organism>
<feature type="transmembrane region" description="Helical" evidence="1">
    <location>
        <begin position="12"/>
        <end position="36"/>
    </location>
</feature>
<comment type="caution">
    <text evidence="2">The sequence shown here is derived from an EMBL/GenBank/DDBJ whole genome shotgun (WGS) entry which is preliminary data.</text>
</comment>
<evidence type="ECO:0000313" key="2">
    <source>
        <dbReference type="EMBL" id="MDL5377840.1"/>
    </source>
</evidence>
<gene>
    <name evidence="2" type="ORF">QR695_12605</name>
</gene>
<proteinExistence type="predicted"/>
<sequence>MRSTSRGKIGRLIRGVAVGALALTLMSAGVAGFLLFTLTGNAWLDQIAQVGTDLAFQAEGIETTFDRMGDSLELRIEQAIPEAVRPFFD</sequence>
<keyword evidence="1" id="KW-0812">Transmembrane</keyword>
<protein>
    <submittedName>
        <fullName evidence="2">Uncharacterized protein</fullName>
    </submittedName>
</protein>
<keyword evidence="1" id="KW-0472">Membrane</keyword>
<dbReference type="EMBL" id="JASWER010000012">
    <property type="protein sequence ID" value="MDL5377840.1"/>
    <property type="molecule type" value="Genomic_DNA"/>
</dbReference>
<name>A0ABT7MRJ6_9BACL</name>
<accession>A0ABT7MRJ6</accession>
<dbReference type="Proteomes" id="UP001230807">
    <property type="component" value="Unassembled WGS sequence"/>
</dbReference>
<evidence type="ECO:0000256" key="1">
    <source>
        <dbReference type="SAM" id="Phobius"/>
    </source>
</evidence>
<dbReference type="RefSeq" id="WP_214719338.1">
    <property type="nucleotide sequence ID" value="NZ_CP183077.1"/>
</dbReference>
<keyword evidence="1" id="KW-1133">Transmembrane helix</keyword>